<evidence type="ECO:0000313" key="7">
    <source>
        <dbReference type="Proteomes" id="UP000184485"/>
    </source>
</evidence>
<dbReference type="GO" id="GO:0071949">
    <property type="term" value="F:FAD binding"/>
    <property type="evidence" value="ECO:0007669"/>
    <property type="project" value="InterPro"/>
</dbReference>
<dbReference type="Pfam" id="PF02913">
    <property type="entry name" value="FAD-oxidase_C"/>
    <property type="match status" value="1"/>
</dbReference>
<dbReference type="InterPro" id="IPR016169">
    <property type="entry name" value="FAD-bd_PCMH_sub2"/>
</dbReference>
<dbReference type="Gene3D" id="3.30.465.10">
    <property type="match status" value="1"/>
</dbReference>
<reference evidence="6 7" key="1">
    <citation type="submission" date="2016-11" db="EMBL/GenBank/DDBJ databases">
        <authorList>
            <person name="Jaros S."/>
            <person name="Januszkiewicz K."/>
            <person name="Wedrychowicz H."/>
        </authorList>
    </citation>
    <scope>NUCLEOTIDE SEQUENCE [LARGE SCALE GENOMIC DNA]</scope>
    <source>
        <strain evidence="6 7">DSM 19436</strain>
    </source>
</reference>
<keyword evidence="4" id="KW-0560">Oxidoreductase</keyword>
<keyword evidence="3" id="KW-0274">FAD</keyword>
<gene>
    <name evidence="6" type="ORF">SAMN02745157_0919</name>
</gene>
<dbReference type="InterPro" id="IPR004113">
    <property type="entry name" value="FAD-bd_oxidored_4_C"/>
</dbReference>
<dbReference type="SUPFAM" id="SSF55103">
    <property type="entry name" value="FAD-linked oxidases, C-terminal domain"/>
    <property type="match status" value="1"/>
</dbReference>
<protein>
    <submittedName>
        <fullName evidence="6">Glycolate oxidase FAD binding subunit</fullName>
    </submittedName>
</protein>
<evidence type="ECO:0000256" key="3">
    <source>
        <dbReference type="ARBA" id="ARBA00022827"/>
    </source>
</evidence>
<dbReference type="InterPro" id="IPR036318">
    <property type="entry name" value="FAD-bd_PCMH-like_sf"/>
</dbReference>
<dbReference type="InterPro" id="IPR016166">
    <property type="entry name" value="FAD-bd_PCMH"/>
</dbReference>
<sequence length="388" mass="40944">MTSILLPDSEAEIEAILADAAATGSPIAIHGGGSRDIGRPVQAARMLSTRAMTGVTLYEPSELVLSARAGTPLVEIEALLDQNRQRLAFEPIDYRGLLGTKGEPTIGGVTASNASGPRRIQAGAARDHLIGVRATTGRGETIKSGGRVMKNVTGYDFVKLLAGSWGTLGVLTEVTYKLLPKAETETTLVFEGLDDVRAVEAMTTALGTPFEITGAAHLPGAPSKTLLRFEGFANSCEYRTARLRDLLAAFGDAEAVRDEDSADLWRAIRDVSPLEAREDEVVWRISVKPTDGPAVAARLRAELGARCFFDWSGGLVWTAIAGPADGGGASVRNLMAALGGHATMIRAPHGLRAAISPFQPESPAVTAITHRIRESFDPAGILNPGRMG</sequence>
<evidence type="ECO:0000313" key="6">
    <source>
        <dbReference type="EMBL" id="SHE77947.1"/>
    </source>
</evidence>
<dbReference type="PANTHER" id="PTHR11748">
    <property type="entry name" value="D-LACTATE DEHYDROGENASE"/>
    <property type="match status" value="1"/>
</dbReference>
<dbReference type="PROSITE" id="PS51387">
    <property type="entry name" value="FAD_PCMH"/>
    <property type="match status" value="1"/>
</dbReference>
<dbReference type="RefSeq" id="WP_073051563.1">
    <property type="nucleotide sequence ID" value="NZ_FQUP01000001.1"/>
</dbReference>
<feature type="domain" description="FAD-binding PCMH-type" evidence="5">
    <location>
        <begin position="1"/>
        <end position="181"/>
    </location>
</feature>
<dbReference type="Pfam" id="PF01565">
    <property type="entry name" value="FAD_binding_4"/>
    <property type="match status" value="1"/>
</dbReference>
<dbReference type="Proteomes" id="UP000184485">
    <property type="component" value="Unassembled WGS sequence"/>
</dbReference>
<evidence type="ECO:0000256" key="1">
    <source>
        <dbReference type="ARBA" id="ARBA00001974"/>
    </source>
</evidence>
<dbReference type="SUPFAM" id="SSF56176">
    <property type="entry name" value="FAD-binding/transporter-associated domain-like"/>
    <property type="match status" value="1"/>
</dbReference>
<comment type="cofactor">
    <cofactor evidence="1">
        <name>FAD</name>
        <dbReference type="ChEBI" id="CHEBI:57692"/>
    </cofactor>
</comment>
<evidence type="ECO:0000256" key="2">
    <source>
        <dbReference type="ARBA" id="ARBA00022630"/>
    </source>
</evidence>
<keyword evidence="2" id="KW-0285">Flavoprotein</keyword>
<organism evidence="6 7">
    <name type="scientific">Kaistia soli DSM 19436</name>
    <dbReference type="NCBI Taxonomy" id="1122133"/>
    <lineage>
        <taxon>Bacteria</taxon>
        <taxon>Pseudomonadati</taxon>
        <taxon>Pseudomonadota</taxon>
        <taxon>Alphaproteobacteria</taxon>
        <taxon>Hyphomicrobiales</taxon>
        <taxon>Kaistiaceae</taxon>
        <taxon>Kaistia</taxon>
    </lineage>
</organism>
<evidence type="ECO:0000259" key="5">
    <source>
        <dbReference type="PROSITE" id="PS51387"/>
    </source>
</evidence>
<accession>A0A1M4W9R2</accession>
<evidence type="ECO:0000256" key="4">
    <source>
        <dbReference type="ARBA" id="ARBA00023002"/>
    </source>
</evidence>
<proteinExistence type="predicted"/>
<dbReference type="EMBL" id="FQUP01000001">
    <property type="protein sequence ID" value="SHE77947.1"/>
    <property type="molecule type" value="Genomic_DNA"/>
</dbReference>
<name>A0A1M4W9R2_9HYPH</name>
<dbReference type="PANTHER" id="PTHR11748:SF103">
    <property type="entry name" value="GLYCOLATE OXIDASE SUBUNIT GLCE"/>
    <property type="match status" value="1"/>
</dbReference>
<dbReference type="GO" id="GO:0016491">
    <property type="term" value="F:oxidoreductase activity"/>
    <property type="evidence" value="ECO:0007669"/>
    <property type="project" value="UniProtKB-KW"/>
</dbReference>
<dbReference type="InterPro" id="IPR006094">
    <property type="entry name" value="Oxid_FAD_bind_N"/>
</dbReference>
<dbReference type="AlphaFoldDB" id="A0A1M4W9R2"/>
<keyword evidence="7" id="KW-1185">Reference proteome</keyword>
<dbReference type="InterPro" id="IPR016164">
    <property type="entry name" value="FAD-linked_Oxase-like_C"/>
</dbReference>
<dbReference type="STRING" id="1122133.SAMN02745157_0919"/>